<comment type="caution">
    <text evidence="1">The sequence shown here is derived from an EMBL/GenBank/DDBJ whole genome shotgun (WGS) entry which is preliminary data.</text>
</comment>
<proteinExistence type="predicted"/>
<dbReference type="Pfam" id="PF13366">
    <property type="entry name" value="PDDEXK_3"/>
    <property type="match status" value="1"/>
</dbReference>
<protein>
    <submittedName>
        <fullName evidence="1">GxxExxY protein</fullName>
    </submittedName>
</protein>
<name>A0A317ETU1_9SPHI</name>
<keyword evidence="2" id="KW-1185">Reference proteome</keyword>
<dbReference type="Proteomes" id="UP000245391">
    <property type="component" value="Unassembled WGS sequence"/>
</dbReference>
<dbReference type="InterPro" id="IPR026350">
    <property type="entry name" value="GxxExxY"/>
</dbReference>
<reference evidence="2" key="1">
    <citation type="submission" date="2018-05" db="EMBL/GenBank/DDBJ databases">
        <title>Pedobacter paludis sp. nov., isolated from wetland soil.</title>
        <authorList>
            <person name="Zhang Y."/>
        </authorList>
    </citation>
    <scope>NUCLEOTIDE SEQUENCE [LARGE SCALE GENOMIC DNA]</scope>
    <source>
        <strain evidence="2">R-8</strain>
    </source>
</reference>
<dbReference type="EMBL" id="QGNY01000008">
    <property type="protein sequence ID" value="PWS30114.1"/>
    <property type="molecule type" value="Genomic_DNA"/>
</dbReference>
<organism evidence="1 2">
    <name type="scientific">Pedobacter paludis</name>
    <dbReference type="NCBI Taxonomy" id="2203212"/>
    <lineage>
        <taxon>Bacteria</taxon>
        <taxon>Pseudomonadati</taxon>
        <taxon>Bacteroidota</taxon>
        <taxon>Sphingobacteriia</taxon>
        <taxon>Sphingobacteriales</taxon>
        <taxon>Sphingobacteriaceae</taxon>
        <taxon>Pedobacter</taxon>
    </lineage>
</organism>
<evidence type="ECO:0000313" key="2">
    <source>
        <dbReference type="Proteomes" id="UP000245391"/>
    </source>
</evidence>
<dbReference type="RefSeq" id="WP_109932021.1">
    <property type="nucleotide sequence ID" value="NZ_QGNY01000008.1"/>
</dbReference>
<gene>
    <name evidence="1" type="ORF">DF947_19305</name>
</gene>
<dbReference type="AlphaFoldDB" id="A0A317ETU1"/>
<dbReference type="OrthoDB" id="1119698at2"/>
<evidence type="ECO:0000313" key="1">
    <source>
        <dbReference type="EMBL" id="PWS30114.1"/>
    </source>
</evidence>
<accession>A0A317ETU1</accession>
<sequence length="136" mass="15693">MINKTFLNNLEYKITGACIEVHKLLGPGLLESVYQKCLIRELQLQNIKYSAEEHITISYKDILLDSELRADLFIENCIVLELKSVERILPIHEAQILTYMKLLNVPKGLLINFNCTNIVQNGKRAFVNELMYNLNP</sequence>
<dbReference type="NCBIfam" id="TIGR04256">
    <property type="entry name" value="GxxExxY"/>
    <property type="match status" value="1"/>
</dbReference>